<dbReference type="Proteomes" id="UP000784294">
    <property type="component" value="Unassembled WGS sequence"/>
</dbReference>
<reference evidence="1" key="1">
    <citation type="submission" date="2018-11" db="EMBL/GenBank/DDBJ databases">
        <authorList>
            <consortium name="Pathogen Informatics"/>
        </authorList>
    </citation>
    <scope>NUCLEOTIDE SEQUENCE</scope>
</reference>
<evidence type="ECO:0000313" key="2">
    <source>
        <dbReference type="Proteomes" id="UP000784294"/>
    </source>
</evidence>
<proteinExistence type="predicted"/>
<evidence type="ECO:0000313" key="1">
    <source>
        <dbReference type="EMBL" id="VEL27426.1"/>
    </source>
</evidence>
<sequence>MSYWYLPVMAFWIEPELCTLSLFSQPHPLSFAGSVGTSRYLGINRRMRGGVEDNFASSKGMKSRRVWPLV</sequence>
<dbReference type="AlphaFoldDB" id="A0A3S5AES7"/>
<dbReference type="EMBL" id="CAAALY010087171">
    <property type="protein sequence ID" value="VEL27426.1"/>
    <property type="molecule type" value="Genomic_DNA"/>
</dbReference>
<accession>A0A3S5AES7</accession>
<keyword evidence="2" id="KW-1185">Reference proteome</keyword>
<protein>
    <submittedName>
        <fullName evidence="1">Uncharacterized protein</fullName>
    </submittedName>
</protein>
<name>A0A3S5AES7_9PLAT</name>
<gene>
    <name evidence="1" type="ORF">PXEA_LOCUS20866</name>
</gene>
<comment type="caution">
    <text evidence="1">The sequence shown here is derived from an EMBL/GenBank/DDBJ whole genome shotgun (WGS) entry which is preliminary data.</text>
</comment>
<organism evidence="1 2">
    <name type="scientific">Protopolystoma xenopodis</name>
    <dbReference type="NCBI Taxonomy" id="117903"/>
    <lineage>
        <taxon>Eukaryota</taxon>
        <taxon>Metazoa</taxon>
        <taxon>Spiralia</taxon>
        <taxon>Lophotrochozoa</taxon>
        <taxon>Platyhelminthes</taxon>
        <taxon>Monogenea</taxon>
        <taxon>Polyopisthocotylea</taxon>
        <taxon>Polystomatidea</taxon>
        <taxon>Polystomatidae</taxon>
        <taxon>Protopolystoma</taxon>
    </lineage>
</organism>